<dbReference type="Proteomes" id="UP001050691">
    <property type="component" value="Unassembled WGS sequence"/>
</dbReference>
<evidence type="ECO:0000313" key="2">
    <source>
        <dbReference type="EMBL" id="GJJ15131.1"/>
    </source>
</evidence>
<sequence length="206" mass="23676">MTSESNPHSRQQENKNLATLPDPLSSVTHVTCEATIDAPIDSIWKTILDFPSYTSWNPFVRSQILMDSNWKSPLENQHQTPTVGSNILMRVHNPPAVDMMDPSEVKTTSKLVLTFIDEEAKVVVWDQASYPSWFLKSRRWQSLTEIQLEDGKKIVKYFSVETFNGIGAWVIKWIYLERLKKAMNGVSEGLKNYLEKKPHQPEPEQT</sequence>
<name>A0AAV5AQG2_9AGAM</name>
<evidence type="ECO:0000256" key="1">
    <source>
        <dbReference type="SAM" id="MobiDB-lite"/>
    </source>
</evidence>
<feature type="compositionally biased region" description="Polar residues" evidence="1">
    <location>
        <begin position="1"/>
        <end position="17"/>
    </location>
</feature>
<dbReference type="AlphaFoldDB" id="A0AAV5AQG2"/>
<dbReference type="CDD" id="cd07822">
    <property type="entry name" value="SRPBCC_4"/>
    <property type="match status" value="1"/>
</dbReference>
<comment type="caution">
    <text evidence="2">The sequence shown here is derived from an EMBL/GenBank/DDBJ whole genome shotgun (WGS) entry which is preliminary data.</text>
</comment>
<gene>
    <name evidence="2" type="ORF">Clacol_009406</name>
</gene>
<dbReference type="EMBL" id="BPWL01000010">
    <property type="protein sequence ID" value="GJJ15131.1"/>
    <property type="molecule type" value="Genomic_DNA"/>
</dbReference>
<dbReference type="SUPFAM" id="SSF55961">
    <property type="entry name" value="Bet v1-like"/>
    <property type="match status" value="1"/>
</dbReference>
<feature type="region of interest" description="Disordered" evidence="1">
    <location>
        <begin position="1"/>
        <end position="23"/>
    </location>
</feature>
<reference evidence="2" key="1">
    <citation type="submission" date="2021-10" db="EMBL/GenBank/DDBJ databases">
        <title>De novo Genome Assembly of Clathrus columnatus (Basidiomycota, Fungi) Using Illumina and Nanopore Sequence Data.</title>
        <authorList>
            <person name="Ogiso-Tanaka E."/>
            <person name="Itagaki H."/>
            <person name="Hosoya T."/>
            <person name="Hosaka K."/>
        </authorList>
    </citation>
    <scope>NUCLEOTIDE SEQUENCE</scope>
    <source>
        <strain evidence="2">MO-923</strain>
    </source>
</reference>
<organism evidence="2 3">
    <name type="scientific">Clathrus columnatus</name>
    <dbReference type="NCBI Taxonomy" id="1419009"/>
    <lineage>
        <taxon>Eukaryota</taxon>
        <taxon>Fungi</taxon>
        <taxon>Dikarya</taxon>
        <taxon>Basidiomycota</taxon>
        <taxon>Agaricomycotina</taxon>
        <taxon>Agaricomycetes</taxon>
        <taxon>Phallomycetidae</taxon>
        <taxon>Phallales</taxon>
        <taxon>Clathraceae</taxon>
        <taxon>Clathrus</taxon>
    </lineage>
</organism>
<dbReference type="Gene3D" id="3.30.530.20">
    <property type="match status" value="1"/>
</dbReference>
<dbReference type="InterPro" id="IPR023393">
    <property type="entry name" value="START-like_dom_sf"/>
</dbReference>
<dbReference type="PANTHER" id="PTHR36166">
    <property type="entry name" value="CHROMOSOME 9, WHOLE GENOME SHOTGUN SEQUENCE"/>
    <property type="match status" value="1"/>
</dbReference>
<proteinExistence type="predicted"/>
<evidence type="ECO:0008006" key="4">
    <source>
        <dbReference type="Google" id="ProtNLM"/>
    </source>
</evidence>
<protein>
    <recommendedName>
        <fullName evidence="4">Coenzyme Q-binding protein COQ10 START domain-containing protein</fullName>
    </recommendedName>
</protein>
<dbReference type="PANTHER" id="PTHR36166:SF1">
    <property type="entry name" value="SRPBCC DOMAIN-CONTAINING PROTEIN"/>
    <property type="match status" value="1"/>
</dbReference>
<keyword evidence="3" id="KW-1185">Reference proteome</keyword>
<accession>A0AAV5AQG2</accession>
<evidence type="ECO:0000313" key="3">
    <source>
        <dbReference type="Proteomes" id="UP001050691"/>
    </source>
</evidence>